<protein>
    <recommendedName>
        <fullName evidence="16">Cytochrome P450</fullName>
    </recommendedName>
</protein>
<gene>
    <name evidence="14" type="ORF">QCA50_015164</name>
</gene>
<evidence type="ECO:0000256" key="6">
    <source>
        <dbReference type="ARBA" id="ARBA00022692"/>
    </source>
</evidence>
<dbReference type="GO" id="GO:0005506">
    <property type="term" value="F:iron ion binding"/>
    <property type="evidence" value="ECO:0007669"/>
    <property type="project" value="InterPro"/>
</dbReference>
<evidence type="ECO:0000256" key="3">
    <source>
        <dbReference type="ARBA" id="ARBA00005179"/>
    </source>
</evidence>
<comment type="subcellular location">
    <subcellularLocation>
        <location evidence="2">Membrane</location>
    </subcellularLocation>
</comment>
<keyword evidence="5" id="KW-0349">Heme</keyword>
<reference evidence="14 15" key="1">
    <citation type="submission" date="2022-09" db="EMBL/GenBank/DDBJ databases">
        <authorList>
            <person name="Palmer J.M."/>
        </authorList>
    </citation>
    <scope>NUCLEOTIDE SEQUENCE [LARGE SCALE GENOMIC DNA]</scope>
    <source>
        <strain evidence="14 15">DSM 7382</strain>
    </source>
</reference>
<evidence type="ECO:0000256" key="11">
    <source>
        <dbReference type="ARBA" id="ARBA00023033"/>
    </source>
</evidence>
<evidence type="ECO:0000256" key="2">
    <source>
        <dbReference type="ARBA" id="ARBA00004370"/>
    </source>
</evidence>
<evidence type="ECO:0000256" key="8">
    <source>
        <dbReference type="ARBA" id="ARBA00022989"/>
    </source>
</evidence>
<evidence type="ECO:0000256" key="7">
    <source>
        <dbReference type="ARBA" id="ARBA00022723"/>
    </source>
</evidence>
<dbReference type="AlphaFoldDB" id="A0AAW0FNV0"/>
<evidence type="ECO:0000256" key="9">
    <source>
        <dbReference type="ARBA" id="ARBA00023002"/>
    </source>
</evidence>
<accession>A0AAW0FNV0</accession>
<dbReference type="InterPro" id="IPR001128">
    <property type="entry name" value="Cyt_P450"/>
</dbReference>
<keyword evidence="12" id="KW-0472">Membrane</keyword>
<evidence type="ECO:0000256" key="10">
    <source>
        <dbReference type="ARBA" id="ARBA00023004"/>
    </source>
</evidence>
<dbReference type="PANTHER" id="PTHR46300">
    <property type="entry name" value="P450, PUTATIVE (EUROFUNG)-RELATED-RELATED"/>
    <property type="match status" value="1"/>
</dbReference>
<dbReference type="PANTHER" id="PTHR46300:SF2">
    <property type="entry name" value="CYTOCHROME P450 MONOOXYGENASE ALNH-RELATED"/>
    <property type="match status" value="1"/>
</dbReference>
<comment type="similarity">
    <text evidence="4">Belongs to the cytochrome P450 family.</text>
</comment>
<dbReference type="GO" id="GO:0016020">
    <property type="term" value="C:membrane"/>
    <property type="evidence" value="ECO:0007669"/>
    <property type="project" value="UniProtKB-SubCell"/>
</dbReference>
<evidence type="ECO:0000256" key="5">
    <source>
        <dbReference type="ARBA" id="ARBA00022617"/>
    </source>
</evidence>
<keyword evidence="11" id="KW-0503">Monooxygenase</keyword>
<keyword evidence="9" id="KW-0560">Oxidoreductase</keyword>
<evidence type="ECO:0000313" key="14">
    <source>
        <dbReference type="EMBL" id="KAK7681817.1"/>
    </source>
</evidence>
<dbReference type="GO" id="GO:0020037">
    <property type="term" value="F:heme binding"/>
    <property type="evidence" value="ECO:0007669"/>
    <property type="project" value="InterPro"/>
</dbReference>
<dbReference type="GO" id="GO:0004497">
    <property type="term" value="F:monooxygenase activity"/>
    <property type="evidence" value="ECO:0007669"/>
    <property type="project" value="UniProtKB-KW"/>
</dbReference>
<name>A0AAW0FNV0_9APHY</name>
<comment type="caution">
    <text evidence="14">The sequence shown here is derived from an EMBL/GenBank/DDBJ whole genome shotgun (WGS) entry which is preliminary data.</text>
</comment>
<keyword evidence="7" id="KW-0479">Metal-binding</keyword>
<dbReference type="SUPFAM" id="SSF48264">
    <property type="entry name" value="Cytochrome P450"/>
    <property type="match status" value="1"/>
</dbReference>
<dbReference type="InterPro" id="IPR002401">
    <property type="entry name" value="Cyt_P450_E_grp-I"/>
</dbReference>
<evidence type="ECO:0000256" key="13">
    <source>
        <dbReference type="SAM" id="SignalP"/>
    </source>
</evidence>
<feature type="signal peptide" evidence="13">
    <location>
        <begin position="1"/>
        <end position="26"/>
    </location>
</feature>
<keyword evidence="13" id="KW-0732">Signal</keyword>
<evidence type="ECO:0000256" key="4">
    <source>
        <dbReference type="ARBA" id="ARBA00010617"/>
    </source>
</evidence>
<evidence type="ECO:0000256" key="12">
    <source>
        <dbReference type="ARBA" id="ARBA00023136"/>
    </source>
</evidence>
<dbReference type="InterPro" id="IPR050364">
    <property type="entry name" value="Cytochrome_P450_fung"/>
</dbReference>
<comment type="pathway">
    <text evidence="3">Secondary metabolite biosynthesis.</text>
</comment>
<dbReference type="PRINTS" id="PR00463">
    <property type="entry name" value="EP450I"/>
</dbReference>
<keyword evidence="6" id="KW-0812">Transmembrane</keyword>
<dbReference type="Pfam" id="PF00067">
    <property type="entry name" value="p450"/>
    <property type="match status" value="1"/>
</dbReference>
<feature type="chain" id="PRO_5043934244" description="Cytochrome P450" evidence="13">
    <location>
        <begin position="27"/>
        <end position="254"/>
    </location>
</feature>
<evidence type="ECO:0008006" key="16">
    <source>
        <dbReference type="Google" id="ProtNLM"/>
    </source>
</evidence>
<evidence type="ECO:0000313" key="15">
    <source>
        <dbReference type="Proteomes" id="UP001385951"/>
    </source>
</evidence>
<dbReference type="Proteomes" id="UP001385951">
    <property type="component" value="Unassembled WGS sequence"/>
</dbReference>
<dbReference type="GO" id="GO:0016705">
    <property type="term" value="F:oxidoreductase activity, acting on paired donors, with incorporation or reduction of molecular oxygen"/>
    <property type="evidence" value="ECO:0007669"/>
    <property type="project" value="InterPro"/>
</dbReference>
<dbReference type="InterPro" id="IPR036396">
    <property type="entry name" value="Cyt_P450_sf"/>
</dbReference>
<dbReference type="EMBL" id="JASBNA010000039">
    <property type="protein sequence ID" value="KAK7681817.1"/>
    <property type="molecule type" value="Genomic_DNA"/>
</dbReference>
<sequence>MLTLTQAVVLTLMLVVLWYAKKLGSARTWSSSGATYPSTHRKCHQFATDFLPYRFTEWSKQYGGIFSLKLSSQTVIVITSPRIVRDFMDKHSLSVSERPQLKMVDLITNGHNMAFSGMSPIWRMQRKAIHQFLSRPACVRHIPIQEAEATQFMYELLEDPESFFGHAERQFASIMMSTVFGIRVPQSANSLASIFFDLQHEFEKAIEPGTYPPVDFIPYSQLRSRTMGIVEESCEGPTSQTENVLPEVDECLRT</sequence>
<dbReference type="Gene3D" id="1.10.630.10">
    <property type="entry name" value="Cytochrome P450"/>
    <property type="match status" value="1"/>
</dbReference>
<comment type="cofactor">
    <cofactor evidence="1">
        <name>heme</name>
        <dbReference type="ChEBI" id="CHEBI:30413"/>
    </cofactor>
</comment>
<keyword evidence="15" id="KW-1185">Reference proteome</keyword>
<organism evidence="14 15">
    <name type="scientific">Cerrena zonata</name>
    <dbReference type="NCBI Taxonomy" id="2478898"/>
    <lineage>
        <taxon>Eukaryota</taxon>
        <taxon>Fungi</taxon>
        <taxon>Dikarya</taxon>
        <taxon>Basidiomycota</taxon>
        <taxon>Agaricomycotina</taxon>
        <taxon>Agaricomycetes</taxon>
        <taxon>Polyporales</taxon>
        <taxon>Cerrenaceae</taxon>
        <taxon>Cerrena</taxon>
    </lineage>
</organism>
<keyword evidence="8" id="KW-1133">Transmembrane helix</keyword>
<keyword evidence="10" id="KW-0408">Iron</keyword>
<evidence type="ECO:0000256" key="1">
    <source>
        <dbReference type="ARBA" id="ARBA00001971"/>
    </source>
</evidence>
<proteinExistence type="inferred from homology"/>